<dbReference type="Proteomes" id="UP000249135">
    <property type="component" value="Unassembled WGS sequence"/>
</dbReference>
<protein>
    <submittedName>
        <fullName evidence="2">Amidohydrolase</fullName>
    </submittedName>
</protein>
<evidence type="ECO:0000256" key="1">
    <source>
        <dbReference type="ARBA" id="ARBA00022801"/>
    </source>
</evidence>
<dbReference type="SUPFAM" id="SSF53187">
    <property type="entry name" value="Zn-dependent exopeptidases"/>
    <property type="match status" value="1"/>
</dbReference>
<dbReference type="PANTHER" id="PTHR11014:SF63">
    <property type="entry name" value="METALLOPEPTIDASE, PUTATIVE (AFU_ORTHOLOGUE AFUA_6G09600)-RELATED"/>
    <property type="match status" value="1"/>
</dbReference>
<dbReference type="InterPro" id="IPR017439">
    <property type="entry name" value="Amidohydrolase"/>
</dbReference>
<evidence type="ECO:0000313" key="3">
    <source>
        <dbReference type="Proteomes" id="UP000249135"/>
    </source>
</evidence>
<dbReference type="AlphaFoldDB" id="A0A2W5QAW2"/>
<dbReference type="GO" id="GO:0016787">
    <property type="term" value="F:hydrolase activity"/>
    <property type="evidence" value="ECO:0007669"/>
    <property type="project" value="UniProtKB-KW"/>
</dbReference>
<proteinExistence type="predicted"/>
<feature type="non-terminal residue" evidence="2">
    <location>
        <position position="161"/>
    </location>
</feature>
<comment type="caution">
    <text evidence="2">The sequence shown here is derived from an EMBL/GenBank/DDBJ whole genome shotgun (WGS) entry which is preliminary data.</text>
</comment>
<gene>
    <name evidence="2" type="ORF">DI563_12545</name>
</gene>
<dbReference type="PANTHER" id="PTHR11014">
    <property type="entry name" value="PEPTIDASE M20 FAMILY MEMBER"/>
    <property type="match status" value="1"/>
</dbReference>
<evidence type="ECO:0000313" key="2">
    <source>
        <dbReference type="EMBL" id="PZQ74348.1"/>
    </source>
</evidence>
<dbReference type="NCBIfam" id="TIGR01891">
    <property type="entry name" value="amidohydrolases"/>
    <property type="match status" value="1"/>
</dbReference>
<dbReference type="Pfam" id="PF01546">
    <property type="entry name" value="Peptidase_M20"/>
    <property type="match status" value="1"/>
</dbReference>
<dbReference type="InterPro" id="IPR002933">
    <property type="entry name" value="Peptidase_M20"/>
</dbReference>
<accession>A0A2W5QAW2</accession>
<dbReference type="EMBL" id="QFPP01000135">
    <property type="protein sequence ID" value="PZQ74348.1"/>
    <property type="molecule type" value="Genomic_DNA"/>
</dbReference>
<name>A0A2W5QAW2_VARPD</name>
<organism evidence="2 3">
    <name type="scientific">Variovorax paradoxus</name>
    <dbReference type="NCBI Taxonomy" id="34073"/>
    <lineage>
        <taxon>Bacteria</taxon>
        <taxon>Pseudomonadati</taxon>
        <taxon>Pseudomonadota</taxon>
        <taxon>Betaproteobacteria</taxon>
        <taxon>Burkholderiales</taxon>
        <taxon>Comamonadaceae</taxon>
        <taxon>Variovorax</taxon>
    </lineage>
</organism>
<dbReference type="Gene3D" id="3.40.630.10">
    <property type="entry name" value="Zn peptidases"/>
    <property type="match status" value="1"/>
</dbReference>
<sequence length="161" mass="17376">MKLIDSIVTQAAGIAAIRRDLHAHPELAYEEVRTADVVAARLTEWGIPIHRGLGTTGVVGIVKNGISDRAVGLRADMDALPIHELNTFDHASQHQGKMHACGHDGHTAMLLAAAQHLAKNRNFDGTVYLIFQPAEEGGGGADRMIKDGLFEKFPMEAVYGM</sequence>
<reference evidence="2 3" key="1">
    <citation type="submission" date="2017-08" db="EMBL/GenBank/DDBJ databases">
        <title>Infants hospitalized years apart are colonized by the same room-sourced microbial strains.</title>
        <authorList>
            <person name="Brooks B."/>
            <person name="Olm M.R."/>
            <person name="Firek B.A."/>
            <person name="Baker R."/>
            <person name="Thomas B.C."/>
            <person name="Morowitz M.J."/>
            <person name="Banfield J.F."/>
        </authorList>
    </citation>
    <scope>NUCLEOTIDE SEQUENCE [LARGE SCALE GENOMIC DNA]</scope>
    <source>
        <strain evidence="2">S2_005_003_R2_41</strain>
    </source>
</reference>
<keyword evidence="1 2" id="KW-0378">Hydrolase</keyword>